<dbReference type="PANTHER" id="PTHR34562:SF8">
    <property type="entry name" value="WPP DOMAIN-INTERACTING PROTEIN 1"/>
    <property type="match status" value="1"/>
</dbReference>
<keyword evidence="1" id="KW-0175">Coiled coil</keyword>
<keyword evidence="2" id="KW-1133">Transmembrane helix</keyword>
<sequence>MLGVCFAEVRELEGVLKDDPLFLDDSIAESSNILKSQTTINQSAFVLEDLKTEVDEMIKQKVNLEVQYIALSSQHVDTMNRLEIAERKAIELRRQYDKLKMTCDKILDNEGVWNVRNSICKSTSIFGIQLILLGLVLYLVVQKIFSHGMEDELATT</sequence>
<evidence type="ECO:0000256" key="2">
    <source>
        <dbReference type="SAM" id="Phobius"/>
    </source>
</evidence>
<dbReference type="AlphaFoldDB" id="A0A2U1QPF6"/>
<keyword evidence="4" id="KW-1185">Reference proteome</keyword>
<comment type="caution">
    <text evidence="3">The sequence shown here is derived from an EMBL/GenBank/DDBJ whole genome shotgun (WGS) entry which is preliminary data.</text>
</comment>
<keyword evidence="2" id="KW-0812">Transmembrane</keyword>
<feature type="coiled-coil region" evidence="1">
    <location>
        <begin position="47"/>
        <end position="102"/>
    </location>
</feature>
<accession>A0A2U1QPF6</accession>
<dbReference type="PANTHER" id="PTHR34562">
    <property type="entry name" value="WPP DOMAIN-INTERACTING PROTEIN 2"/>
    <property type="match status" value="1"/>
</dbReference>
<keyword evidence="2" id="KW-0472">Membrane</keyword>
<feature type="transmembrane region" description="Helical" evidence="2">
    <location>
        <begin position="124"/>
        <end position="141"/>
    </location>
</feature>
<evidence type="ECO:0000313" key="3">
    <source>
        <dbReference type="EMBL" id="PWA99868.1"/>
    </source>
</evidence>
<dbReference type="OrthoDB" id="680851at2759"/>
<dbReference type="InterPro" id="IPR044696">
    <property type="entry name" value="WIP1/2/3"/>
</dbReference>
<protein>
    <submittedName>
        <fullName evidence="3">Uncharacterized protein</fullName>
    </submittedName>
</protein>
<evidence type="ECO:0000256" key="1">
    <source>
        <dbReference type="SAM" id="Coils"/>
    </source>
</evidence>
<organism evidence="3 4">
    <name type="scientific">Artemisia annua</name>
    <name type="common">Sweet wormwood</name>
    <dbReference type="NCBI Taxonomy" id="35608"/>
    <lineage>
        <taxon>Eukaryota</taxon>
        <taxon>Viridiplantae</taxon>
        <taxon>Streptophyta</taxon>
        <taxon>Embryophyta</taxon>
        <taxon>Tracheophyta</taxon>
        <taxon>Spermatophyta</taxon>
        <taxon>Magnoliopsida</taxon>
        <taxon>eudicotyledons</taxon>
        <taxon>Gunneridae</taxon>
        <taxon>Pentapetalae</taxon>
        <taxon>asterids</taxon>
        <taxon>campanulids</taxon>
        <taxon>Asterales</taxon>
        <taxon>Asteraceae</taxon>
        <taxon>Asteroideae</taxon>
        <taxon>Anthemideae</taxon>
        <taxon>Artemisiinae</taxon>
        <taxon>Artemisia</taxon>
    </lineage>
</organism>
<dbReference type="Proteomes" id="UP000245207">
    <property type="component" value="Unassembled WGS sequence"/>
</dbReference>
<name>A0A2U1QPF6_ARTAN</name>
<evidence type="ECO:0000313" key="4">
    <source>
        <dbReference type="Proteomes" id="UP000245207"/>
    </source>
</evidence>
<dbReference type="EMBL" id="PKPP01000003">
    <property type="protein sequence ID" value="PWA99868.1"/>
    <property type="molecule type" value="Genomic_DNA"/>
</dbReference>
<reference evidence="3 4" key="1">
    <citation type="journal article" date="2018" name="Mol. Plant">
        <title>The genome of Artemisia annua provides insight into the evolution of Asteraceae family and artemisinin biosynthesis.</title>
        <authorList>
            <person name="Shen Q."/>
            <person name="Zhang L."/>
            <person name="Liao Z."/>
            <person name="Wang S."/>
            <person name="Yan T."/>
            <person name="Shi P."/>
            <person name="Liu M."/>
            <person name="Fu X."/>
            <person name="Pan Q."/>
            <person name="Wang Y."/>
            <person name="Lv Z."/>
            <person name="Lu X."/>
            <person name="Zhang F."/>
            <person name="Jiang W."/>
            <person name="Ma Y."/>
            <person name="Chen M."/>
            <person name="Hao X."/>
            <person name="Li L."/>
            <person name="Tang Y."/>
            <person name="Lv G."/>
            <person name="Zhou Y."/>
            <person name="Sun X."/>
            <person name="Brodelius P.E."/>
            <person name="Rose J.K.C."/>
            <person name="Tang K."/>
        </authorList>
    </citation>
    <scope>NUCLEOTIDE SEQUENCE [LARGE SCALE GENOMIC DNA]</scope>
    <source>
        <strain evidence="4">cv. Huhao1</strain>
        <tissue evidence="3">Leaf</tissue>
    </source>
</reference>
<proteinExistence type="predicted"/>
<gene>
    <name evidence="3" type="ORF">CTI12_AA001720</name>
</gene>